<dbReference type="PANTHER" id="PTHR47514">
    <property type="entry name" value="TRANSKETOLASE N-TERMINAL SECTION-RELATED"/>
    <property type="match status" value="1"/>
</dbReference>
<dbReference type="GO" id="GO:0004802">
    <property type="term" value="F:transketolase activity"/>
    <property type="evidence" value="ECO:0007669"/>
    <property type="project" value="UniProtKB-EC"/>
</dbReference>
<organism evidence="2 3">
    <name type="scientific">Aeoliella mucimassa</name>
    <dbReference type="NCBI Taxonomy" id="2527972"/>
    <lineage>
        <taxon>Bacteria</taxon>
        <taxon>Pseudomonadati</taxon>
        <taxon>Planctomycetota</taxon>
        <taxon>Planctomycetia</taxon>
        <taxon>Pirellulales</taxon>
        <taxon>Lacipirellulaceae</taxon>
        <taxon>Aeoliella</taxon>
    </lineage>
</organism>
<dbReference type="RefSeq" id="WP_145246212.1">
    <property type="nucleotide sequence ID" value="NZ_CP036278.1"/>
</dbReference>
<dbReference type="KEGG" id="amuc:Pan181_15310"/>
<dbReference type="EC" id="2.2.1.1" evidence="2"/>
<evidence type="ECO:0000259" key="1">
    <source>
        <dbReference type="Pfam" id="PF00456"/>
    </source>
</evidence>
<dbReference type="OrthoDB" id="8732661at2"/>
<feature type="domain" description="Transketolase N-terminal" evidence="1">
    <location>
        <begin position="9"/>
        <end position="249"/>
    </location>
</feature>
<accession>A0A518AKT4</accession>
<dbReference type="SUPFAM" id="SSF52518">
    <property type="entry name" value="Thiamin diphosphate-binding fold (THDP-binding)"/>
    <property type="match status" value="1"/>
</dbReference>
<dbReference type="InterPro" id="IPR029061">
    <property type="entry name" value="THDP-binding"/>
</dbReference>
<dbReference type="CDD" id="cd02012">
    <property type="entry name" value="TPP_TK"/>
    <property type="match status" value="1"/>
</dbReference>
<dbReference type="InterPro" id="IPR005474">
    <property type="entry name" value="Transketolase_N"/>
</dbReference>
<dbReference type="PANTHER" id="PTHR47514:SF2">
    <property type="entry name" value="TRANSKETOLASE"/>
    <property type="match status" value="1"/>
</dbReference>
<evidence type="ECO:0000313" key="3">
    <source>
        <dbReference type="Proteomes" id="UP000315750"/>
    </source>
</evidence>
<dbReference type="EMBL" id="CP036278">
    <property type="protein sequence ID" value="QDU55342.1"/>
    <property type="molecule type" value="Genomic_DNA"/>
</dbReference>
<proteinExistence type="predicted"/>
<dbReference type="Gene3D" id="3.40.50.970">
    <property type="match status" value="1"/>
</dbReference>
<dbReference type="Pfam" id="PF00456">
    <property type="entry name" value="Transketolase_N"/>
    <property type="match status" value="1"/>
</dbReference>
<protein>
    <submittedName>
        <fullName evidence="2">Transketolase 1</fullName>
        <ecNumber evidence="2">2.2.1.1</ecNumber>
    </submittedName>
</protein>
<dbReference type="Proteomes" id="UP000315750">
    <property type="component" value="Chromosome"/>
</dbReference>
<keyword evidence="3" id="KW-1185">Reference proteome</keyword>
<name>A0A518AKT4_9BACT</name>
<gene>
    <name evidence="2" type="primary">tktA</name>
    <name evidence="2" type="ORF">Pan181_15310</name>
</gene>
<dbReference type="AlphaFoldDB" id="A0A518AKT4"/>
<reference evidence="2 3" key="1">
    <citation type="submission" date="2019-02" db="EMBL/GenBank/DDBJ databases">
        <title>Deep-cultivation of Planctomycetes and their phenomic and genomic characterization uncovers novel biology.</title>
        <authorList>
            <person name="Wiegand S."/>
            <person name="Jogler M."/>
            <person name="Boedeker C."/>
            <person name="Pinto D."/>
            <person name="Vollmers J."/>
            <person name="Rivas-Marin E."/>
            <person name="Kohn T."/>
            <person name="Peeters S.H."/>
            <person name="Heuer A."/>
            <person name="Rast P."/>
            <person name="Oberbeckmann S."/>
            <person name="Bunk B."/>
            <person name="Jeske O."/>
            <person name="Meyerdierks A."/>
            <person name="Storesund J.E."/>
            <person name="Kallscheuer N."/>
            <person name="Luecker S."/>
            <person name="Lage O.M."/>
            <person name="Pohl T."/>
            <person name="Merkel B.J."/>
            <person name="Hornburger P."/>
            <person name="Mueller R.-W."/>
            <person name="Bruemmer F."/>
            <person name="Labrenz M."/>
            <person name="Spormann A.M."/>
            <person name="Op den Camp H."/>
            <person name="Overmann J."/>
            <person name="Amann R."/>
            <person name="Jetten M.S.M."/>
            <person name="Mascher T."/>
            <person name="Medema M.H."/>
            <person name="Devos D.P."/>
            <person name="Kaster A.-K."/>
            <person name="Ovreas L."/>
            <person name="Rohde M."/>
            <person name="Galperin M.Y."/>
            <person name="Jogler C."/>
        </authorList>
    </citation>
    <scope>NUCLEOTIDE SEQUENCE [LARGE SCALE GENOMIC DNA]</scope>
    <source>
        <strain evidence="2 3">Pan181</strain>
    </source>
</reference>
<sequence>MKTNEELTELARRIRVHAVKMANRAGSCHVGSSFSMAEILSVLYGRIMNVRPEDPEADDRDRFVLSKGHACGALYSVLAECGFFPMEWLESFFQNGGRLPGHATAKGIPGIEVSTGSLGHGLPIATGMALAARRDKDPYRVYCVLSDGECDEGSNWEAAMFAPHHQLDNLIAIIDYNKIQSLGHVDDVLPLEPFTDKWVAFGWHVVEVDGHSIDELTSALQAIPQITGKPTCVIAHTVKGKGVDFMEDQLLWHYRTPRGEEYTAALAQLGEVA</sequence>
<evidence type="ECO:0000313" key="2">
    <source>
        <dbReference type="EMBL" id="QDU55342.1"/>
    </source>
</evidence>
<keyword evidence="2" id="KW-0808">Transferase</keyword>